<dbReference type="AlphaFoldDB" id="A0A8J8M8M5"/>
<name>A0A8J8M8M5_9FIRM</name>
<protein>
    <recommendedName>
        <fullName evidence="3">Tetratricopeptide repeat protein</fullName>
    </recommendedName>
</protein>
<evidence type="ECO:0000313" key="1">
    <source>
        <dbReference type="EMBL" id="QUH28155.1"/>
    </source>
</evidence>
<evidence type="ECO:0000313" key="2">
    <source>
        <dbReference type="Proteomes" id="UP000677305"/>
    </source>
</evidence>
<dbReference type="EMBL" id="CP058561">
    <property type="protein sequence ID" value="QUH28155.1"/>
    <property type="molecule type" value="Genomic_DNA"/>
</dbReference>
<dbReference type="InterPro" id="IPR011990">
    <property type="entry name" value="TPR-like_helical_dom_sf"/>
</dbReference>
<dbReference type="KEGG" id="vgu:HYG85_04190"/>
<dbReference type="RefSeq" id="WP_212692419.1">
    <property type="nucleotide sequence ID" value="NZ_CP058561.1"/>
</dbReference>
<reference evidence="1 2" key="1">
    <citation type="submission" date="2020-07" db="EMBL/GenBank/DDBJ databases">
        <title>Vallitalea guaymasensis genome.</title>
        <authorList>
            <person name="Postec A."/>
        </authorList>
    </citation>
    <scope>NUCLEOTIDE SEQUENCE [LARGE SCALE GENOMIC DNA]</scope>
    <source>
        <strain evidence="1 2">Ra1766G1</strain>
    </source>
</reference>
<gene>
    <name evidence="1" type="ORF">HYG85_04190</name>
</gene>
<proteinExistence type="predicted"/>
<dbReference type="SUPFAM" id="SSF48452">
    <property type="entry name" value="TPR-like"/>
    <property type="match status" value="1"/>
</dbReference>
<dbReference type="Proteomes" id="UP000677305">
    <property type="component" value="Chromosome"/>
</dbReference>
<keyword evidence="2" id="KW-1185">Reference proteome</keyword>
<accession>A0A8J8M8M5</accession>
<dbReference type="Gene3D" id="1.25.40.10">
    <property type="entry name" value="Tetratricopeptide repeat domain"/>
    <property type="match status" value="1"/>
</dbReference>
<sequence length="136" mass="15773">MTQQNKNKSESNHQTLCNQVRDLIQSGQYDDCYKVIVEEMKNSPHAPEPHNLLGMLLERRGNHLLAMKHFRVAWNLDPTYLPARLNLNVFGTFFSKGTGAYDESDCPVLEEKNPYTVEYDKNNIGHIVRRNTHENE</sequence>
<organism evidence="1 2">
    <name type="scientific">Vallitalea guaymasensis</name>
    <dbReference type="NCBI Taxonomy" id="1185412"/>
    <lineage>
        <taxon>Bacteria</taxon>
        <taxon>Bacillati</taxon>
        <taxon>Bacillota</taxon>
        <taxon>Clostridia</taxon>
        <taxon>Lachnospirales</taxon>
        <taxon>Vallitaleaceae</taxon>
        <taxon>Vallitalea</taxon>
    </lineage>
</organism>
<evidence type="ECO:0008006" key="3">
    <source>
        <dbReference type="Google" id="ProtNLM"/>
    </source>
</evidence>